<dbReference type="Pfam" id="PF18759">
    <property type="entry name" value="Plavaka"/>
    <property type="match status" value="1"/>
</dbReference>
<gene>
    <name evidence="4" type="ORF">D9758_016975</name>
</gene>
<accession>A0A8H5FIZ9</accession>
<dbReference type="PROSITE" id="PS00028">
    <property type="entry name" value="ZINC_FINGER_C2H2_1"/>
    <property type="match status" value="1"/>
</dbReference>
<keyword evidence="1" id="KW-0862">Zinc</keyword>
<comment type="caution">
    <text evidence="4">The sequence shown here is derived from an EMBL/GenBank/DDBJ whole genome shotgun (WGS) entry which is preliminary data.</text>
</comment>
<dbReference type="PROSITE" id="PS50157">
    <property type="entry name" value="ZINC_FINGER_C2H2_2"/>
    <property type="match status" value="1"/>
</dbReference>
<keyword evidence="5" id="KW-1185">Reference proteome</keyword>
<reference evidence="4 5" key="1">
    <citation type="journal article" date="2020" name="ISME J.">
        <title>Uncovering the hidden diversity of litter-decomposition mechanisms in mushroom-forming fungi.</title>
        <authorList>
            <person name="Floudas D."/>
            <person name="Bentzer J."/>
            <person name="Ahren D."/>
            <person name="Johansson T."/>
            <person name="Persson P."/>
            <person name="Tunlid A."/>
        </authorList>
    </citation>
    <scope>NUCLEOTIDE SEQUENCE [LARGE SCALE GENOMIC DNA]</scope>
    <source>
        <strain evidence="4 5">CBS 291.85</strain>
    </source>
</reference>
<evidence type="ECO:0000313" key="4">
    <source>
        <dbReference type="EMBL" id="KAF5338576.1"/>
    </source>
</evidence>
<dbReference type="GO" id="GO:0008270">
    <property type="term" value="F:zinc ion binding"/>
    <property type="evidence" value="ECO:0007669"/>
    <property type="project" value="UniProtKB-KW"/>
</dbReference>
<evidence type="ECO:0000256" key="2">
    <source>
        <dbReference type="SAM" id="MobiDB-lite"/>
    </source>
</evidence>
<sequence length="948" mass="107588">MPIVFQCQYPGCRRTFKRGSDRTKHVNAVHPGFSINPPSSVSTHTALSTALASSTSQPFTVPEGLSDDDMQPSDVDTQPLPSPIEPQAPRPPRESKNYHPFLTGDICDENGNFLPPGSPVPPQPEPDNVWAPFADEVQFRLADFCFRKAEMSQSDIDELLDIWSLSLSQHGAESGPFLNHEDLLEAIDNIRVGSAPWKCFETQPQAGTMQDAPEWQTTSYQVWYRDPDVLIANMLANPDFVKEFDTKPYVHLDGSGKRQWSDFMSGNFAWRHSTAIYQQDPATRGSMYCPIILGADKTTVSVATGHVEYHPLYLSIGNLHNSARRGHRNSVVPIGFLAIPKSDRKYDKDPKFRLFKKQLYHSSIAAILSSLHPGMTTPVVRRCPDGHFRRVIYDLAAFIADYPEQVYLAGIVQGWCARCRAPSSNLQEPAVRRTENLDNVTLNEFSGDSKILWDNFGMDEGVTPFTCHFPRADIHEMMSADLLHQIIKGCFKDMLVDWSFQFLALEHGNKEASRIIDDIDYRIAAVPLFPGLRRFPHGRRFKQWTGDDSKALMKVFLPAIAEYLPAEMMRCLSSFLDFCYLVRRANIDESSLQQIQERVNSFHHYLQVFITVDVREDFNLPRLHSIVHYPLLIKEFGAPNGLCSTITESRHITAVKRPWRRSNRWNALSQMLLTNQRIDKLLALRADLVTRGLVIPLHSTVPDRFEAETDDVDALDSDEVLPSDVFLARTHERSYPRYLDVLADHIEEPTLPTLTHRFLHSQISQDPVRSDNDLPSIDSRIYVYHSAIATFYAPSDLSGTRGMLRERIRSTPSWRGDARRDCVLVVTDESKPGFRGMSAARVLLLFSFKYDNINYPCALVHWYNAFGRRPEPNTGTWIVRPAFRGSRPTSPLLAVIHLDTILRAAHLIPVYGHTSIPPKLHFSLSLDLFTAFYVSKYADHHTNEILSS</sequence>
<dbReference type="InterPro" id="IPR041078">
    <property type="entry name" value="Plavaka"/>
</dbReference>
<keyword evidence="1" id="KW-0479">Metal-binding</keyword>
<dbReference type="Proteomes" id="UP000559256">
    <property type="component" value="Unassembled WGS sequence"/>
</dbReference>
<proteinExistence type="predicted"/>
<feature type="compositionally biased region" description="Pro residues" evidence="2">
    <location>
        <begin position="80"/>
        <end position="90"/>
    </location>
</feature>
<feature type="domain" description="C2H2-type" evidence="3">
    <location>
        <begin position="5"/>
        <end position="32"/>
    </location>
</feature>
<dbReference type="InterPro" id="IPR013087">
    <property type="entry name" value="Znf_C2H2_type"/>
</dbReference>
<evidence type="ECO:0000256" key="1">
    <source>
        <dbReference type="PROSITE-ProRule" id="PRU00042"/>
    </source>
</evidence>
<protein>
    <recommendedName>
        <fullName evidence="3">C2H2-type domain-containing protein</fullName>
    </recommendedName>
</protein>
<dbReference type="AlphaFoldDB" id="A0A8H5FIZ9"/>
<name>A0A8H5FIZ9_9AGAR</name>
<organism evidence="4 5">
    <name type="scientific">Tetrapyrgos nigripes</name>
    <dbReference type="NCBI Taxonomy" id="182062"/>
    <lineage>
        <taxon>Eukaryota</taxon>
        <taxon>Fungi</taxon>
        <taxon>Dikarya</taxon>
        <taxon>Basidiomycota</taxon>
        <taxon>Agaricomycotina</taxon>
        <taxon>Agaricomycetes</taxon>
        <taxon>Agaricomycetidae</taxon>
        <taxon>Agaricales</taxon>
        <taxon>Marasmiineae</taxon>
        <taxon>Marasmiaceae</taxon>
        <taxon>Tetrapyrgos</taxon>
    </lineage>
</organism>
<dbReference type="EMBL" id="JAACJM010000194">
    <property type="protein sequence ID" value="KAF5338576.1"/>
    <property type="molecule type" value="Genomic_DNA"/>
</dbReference>
<evidence type="ECO:0000313" key="5">
    <source>
        <dbReference type="Proteomes" id="UP000559256"/>
    </source>
</evidence>
<keyword evidence="1" id="KW-0863">Zinc-finger</keyword>
<dbReference type="OrthoDB" id="3199698at2759"/>
<evidence type="ECO:0000259" key="3">
    <source>
        <dbReference type="PROSITE" id="PS50157"/>
    </source>
</evidence>
<feature type="region of interest" description="Disordered" evidence="2">
    <location>
        <begin position="53"/>
        <end position="101"/>
    </location>
</feature>